<feature type="signal peptide" evidence="2">
    <location>
        <begin position="1"/>
        <end position="19"/>
    </location>
</feature>
<feature type="chain" id="PRO_5004891457" description="Secreted protein" evidence="2">
    <location>
        <begin position="20"/>
        <end position="85"/>
    </location>
</feature>
<proteinExistence type="predicted"/>
<dbReference type="GeneID" id="26256088"/>
<accession>W7EBI0</accession>
<evidence type="ECO:0008006" key="5">
    <source>
        <dbReference type="Google" id="ProtNLM"/>
    </source>
</evidence>
<dbReference type="EMBL" id="KI968726">
    <property type="protein sequence ID" value="EUN27803.1"/>
    <property type="molecule type" value="Genomic_DNA"/>
</dbReference>
<evidence type="ECO:0000313" key="3">
    <source>
        <dbReference type="EMBL" id="EUN27803.1"/>
    </source>
</evidence>
<evidence type="ECO:0000256" key="2">
    <source>
        <dbReference type="SAM" id="SignalP"/>
    </source>
</evidence>
<protein>
    <recommendedName>
        <fullName evidence="5">Secreted protein</fullName>
    </recommendedName>
</protein>
<dbReference type="RefSeq" id="XP_014557404.1">
    <property type="nucleotide sequence ID" value="XM_014701918.1"/>
</dbReference>
<evidence type="ECO:0000313" key="4">
    <source>
        <dbReference type="Proteomes" id="UP000054337"/>
    </source>
</evidence>
<name>W7EBI0_BIPV3</name>
<sequence>MHIKARFIAVLVLKALSSAVRVPSSGYHPRPGPAPSHSQNDFRVGNPRYQSHSACLSHLGKQIITPCRETIALYMMATPGYLGPD</sequence>
<feature type="region of interest" description="Disordered" evidence="1">
    <location>
        <begin position="23"/>
        <end position="44"/>
    </location>
</feature>
<evidence type="ECO:0000256" key="1">
    <source>
        <dbReference type="SAM" id="MobiDB-lite"/>
    </source>
</evidence>
<dbReference type="AlphaFoldDB" id="W7EBI0"/>
<gene>
    <name evidence="3" type="ORF">COCVIDRAFT_37089</name>
</gene>
<keyword evidence="4" id="KW-1185">Reference proteome</keyword>
<dbReference type="HOGENOM" id="CLU_2589566_0_0_1"/>
<dbReference type="Proteomes" id="UP000054337">
    <property type="component" value="Unassembled WGS sequence"/>
</dbReference>
<reference evidence="3 4" key="1">
    <citation type="journal article" date="2013" name="PLoS Genet.">
        <title>Comparative genome structure, secondary metabolite, and effector coding capacity across Cochliobolus pathogens.</title>
        <authorList>
            <person name="Condon B.J."/>
            <person name="Leng Y."/>
            <person name="Wu D."/>
            <person name="Bushley K.E."/>
            <person name="Ohm R.A."/>
            <person name="Otillar R."/>
            <person name="Martin J."/>
            <person name="Schackwitz W."/>
            <person name="Grimwood J."/>
            <person name="MohdZainudin N."/>
            <person name="Xue C."/>
            <person name="Wang R."/>
            <person name="Manning V.A."/>
            <person name="Dhillon B."/>
            <person name="Tu Z.J."/>
            <person name="Steffenson B.J."/>
            <person name="Salamov A."/>
            <person name="Sun H."/>
            <person name="Lowry S."/>
            <person name="LaButti K."/>
            <person name="Han J."/>
            <person name="Copeland A."/>
            <person name="Lindquist E."/>
            <person name="Barry K."/>
            <person name="Schmutz J."/>
            <person name="Baker S.E."/>
            <person name="Ciuffetti L.M."/>
            <person name="Grigoriev I.V."/>
            <person name="Zhong S."/>
            <person name="Turgeon B.G."/>
        </authorList>
    </citation>
    <scope>NUCLEOTIDE SEQUENCE [LARGE SCALE GENOMIC DNA]</scope>
    <source>
        <strain evidence="3 4">FI3</strain>
    </source>
</reference>
<dbReference type="OrthoDB" id="3689649at2759"/>
<organism evidence="3 4">
    <name type="scientific">Bipolaris victoriae (strain FI3)</name>
    <name type="common">Victoria blight of oats agent</name>
    <name type="synonym">Cochliobolus victoriae</name>
    <dbReference type="NCBI Taxonomy" id="930091"/>
    <lineage>
        <taxon>Eukaryota</taxon>
        <taxon>Fungi</taxon>
        <taxon>Dikarya</taxon>
        <taxon>Ascomycota</taxon>
        <taxon>Pezizomycotina</taxon>
        <taxon>Dothideomycetes</taxon>
        <taxon>Pleosporomycetidae</taxon>
        <taxon>Pleosporales</taxon>
        <taxon>Pleosporineae</taxon>
        <taxon>Pleosporaceae</taxon>
        <taxon>Bipolaris</taxon>
    </lineage>
</organism>
<keyword evidence="2" id="KW-0732">Signal</keyword>